<evidence type="ECO:0000256" key="1">
    <source>
        <dbReference type="SAM" id="Phobius"/>
    </source>
</evidence>
<keyword evidence="3" id="KW-1185">Reference proteome</keyword>
<dbReference type="AlphaFoldDB" id="A0A067REB6"/>
<accession>A0A067REB6</accession>
<gene>
    <name evidence="2" type="ORF">L798_03159</name>
</gene>
<sequence>MKGQSVKCAVEITPRTRMGNQRFLFIVPSAHLAVIQAVWTLPWTWFRISNVMIGSAQTARPAYNVKIQLMRTKCCSVICVTEGIIYTVSDCVEFQVVDGIVRSVQFAVHVEHKSQQGTVQTHPMLSGSTSTRKEKKEHVYMLRLSASLAQSCGVKVATVSCVGVAMETNLMRKMGLSTAVSATNGCTQNAVVQLEVVKWIEHQISYVRFVRRKDKRGVLLSR</sequence>
<name>A0A067REB6_ZOONE</name>
<keyword evidence="1" id="KW-0472">Membrane</keyword>
<keyword evidence="1" id="KW-0812">Transmembrane</keyword>
<dbReference type="EMBL" id="KK852559">
    <property type="protein sequence ID" value="KDR21383.1"/>
    <property type="molecule type" value="Genomic_DNA"/>
</dbReference>
<protein>
    <submittedName>
        <fullName evidence="2">Uncharacterized protein</fullName>
    </submittedName>
</protein>
<dbReference type="Proteomes" id="UP000027135">
    <property type="component" value="Unassembled WGS sequence"/>
</dbReference>
<dbReference type="InParanoid" id="A0A067REB6"/>
<evidence type="ECO:0000313" key="2">
    <source>
        <dbReference type="EMBL" id="KDR21383.1"/>
    </source>
</evidence>
<feature type="transmembrane region" description="Helical" evidence="1">
    <location>
        <begin position="23"/>
        <end position="46"/>
    </location>
</feature>
<proteinExistence type="predicted"/>
<organism evidence="2 3">
    <name type="scientific">Zootermopsis nevadensis</name>
    <name type="common">Dampwood termite</name>
    <dbReference type="NCBI Taxonomy" id="136037"/>
    <lineage>
        <taxon>Eukaryota</taxon>
        <taxon>Metazoa</taxon>
        <taxon>Ecdysozoa</taxon>
        <taxon>Arthropoda</taxon>
        <taxon>Hexapoda</taxon>
        <taxon>Insecta</taxon>
        <taxon>Pterygota</taxon>
        <taxon>Neoptera</taxon>
        <taxon>Polyneoptera</taxon>
        <taxon>Dictyoptera</taxon>
        <taxon>Blattodea</taxon>
        <taxon>Blattoidea</taxon>
        <taxon>Termitoidae</taxon>
        <taxon>Termopsidae</taxon>
        <taxon>Zootermopsis</taxon>
    </lineage>
</organism>
<evidence type="ECO:0000313" key="3">
    <source>
        <dbReference type="Proteomes" id="UP000027135"/>
    </source>
</evidence>
<reference evidence="2 3" key="1">
    <citation type="journal article" date="2014" name="Nat. Commun.">
        <title>Molecular traces of alternative social organization in a termite genome.</title>
        <authorList>
            <person name="Terrapon N."/>
            <person name="Li C."/>
            <person name="Robertson H.M."/>
            <person name="Ji L."/>
            <person name="Meng X."/>
            <person name="Booth W."/>
            <person name="Chen Z."/>
            <person name="Childers C.P."/>
            <person name="Glastad K.M."/>
            <person name="Gokhale K."/>
            <person name="Gowin J."/>
            <person name="Gronenberg W."/>
            <person name="Hermansen R.A."/>
            <person name="Hu H."/>
            <person name="Hunt B.G."/>
            <person name="Huylmans A.K."/>
            <person name="Khalil S.M."/>
            <person name="Mitchell R.D."/>
            <person name="Munoz-Torres M.C."/>
            <person name="Mustard J.A."/>
            <person name="Pan H."/>
            <person name="Reese J.T."/>
            <person name="Scharf M.E."/>
            <person name="Sun F."/>
            <person name="Vogel H."/>
            <person name="Xiao J."/>
            <person name="Yang W."/>
            <person name="Yang Z."/>
            <person name="Yang Z."/>
            <person name="Zhou J."/>
            <person name="Zhu J."/>
            <person name="Brent C.S."/>
            <person name="Elsik C.G."/>
            <person name="Goodisman M.A."/>
            <person name="Liberles D.A."/>
            <person name="Roe R.M."/>
            <person name="Vargo E.L."/>
            <person name="Vilcinskas A."/>
            <person name="Wang J."/>
            <person name="Bornberg-Bauer E."/>
            <person name="Korb J."/>
            <person name="Zhang G."/>
            <person name="Liebig J."/>
        </authorList>
    </citation>
    <scope>NUCLEOTIDE SEQUENCE [LARGE SCALE GENOMIC DNA]</scope>
    <source>
        <tissue evidence="2">Whole organism</tissue>
    </source>
</reference>
<keyword evidence="1" id="KW-1133">Transmembrane helix</keyword>